<evidence type="ECO:0000259" key="2">
    <source>
        <dbReference type="Pfam" id="PF05229"/>
    </source>
</evidence>
<dbReference type="InterPro" id="IPR007893">
    <property type="entry name" value="Spore_coat_U/FanG"/>
</dbReference>
<dbReference type="Proteomes" id="UP001195624">
    <property type="component" value="Unassembled WGS sequence"/>
</dbReference>
<comment type="caution">
    <text evidence="3">The sequence shown here is derived from an EMBL/GenBank/DDBJ whole genome shotgun (WGS) entry which is preliminary data.</text>
</comment>
<gene>
    <name evidence="3" type="ORF">J2125_001464</name>
</gene>
<reference evidence="4" key="1">
    <citation type="submission" date="2023-07" db="EMBL/GenBank/DDBJ databases">
        <title>Genome mining of underrepresented organisms for secondary metabolites.</title>
        <authorList>
            <person name="D'Agostino P.M."/>
        </authorList>
    </citation>
    <scope>NUCLEOTIDE SEQUENCE [LARGE SCALE GENOMIC DNA]</scope>
    <source>
        <strain evidence="4">WS4403</strain>
    </source>
</reference>
<evidence type="ECO:0000313" key="4">
    <source>
        <dbReference type="Proteomes" id="UP001195624"/>
    </source>
</evidence>
<dbReference type="PANTHER" id="PTHR37089">
    <property type="entry name" value="PROTEIN U-RELATED"/>
    <property type="match status" value="1"/>
</dbReference>
<evidence type="ECO:0000256" key="1">
    <source>
        <dbReference type="SAM" id="SignalP"/>
    </source>
</evidence>
<feature type="chain" id="PRO_5046858234" evidence="1">
    <location>
        <begin position="29"/>
        <end position="176"/>
    </location>
</feature>
<name>A0ABS4P6J7_9GAMM</name>
<feature type="domain" description="Spore coat protein U/FanG" evidence="2">
    <location>
        <begin position="31"/>
        <end position="173"/>
    </location>
</feature>
<dbReference type="InterPro" id="IPR053167">
    <property type="entry name" value="Spore_coat_component"/>
</dbReference>
<feature type="signal peptide" evidence="1">
    <location>
        <begin position="1"/>
        <end position="28"/>
    </location>
</feature>
<keyword evidence="4" id="KW-1185">Reference proteome</keyword>
<keyword evidence="1" id="KW-0732">Signal</keyword>
<dbReference type="SMART" id="SM00972">
    <property type="entry name" value="SCPU"/>
    <property type="match status" value="1"/>
</dbReference>
<proteinExistence type="predicted"/>
<organism evidence="3 4">
    <name type="scientific">Winslowiella toletana</name>
    <dbReference type="NCBI Taxonomy" id="92490"/>
    <lineage>
        <taxon>Bacteria</taxon>
        <taxon>Pseudomonadati</taxon>
        <taxon>Pseudomonadota</taxon>
        <taxon>Gammaproteobacteria</taxon>
        <taxon>Enterobacterales</taxon>
        <taxon>Erwiniaceae</taxon>
        <taxon>Winslowiella</taxon>
    </lineage>
</organism>
<sequence>MPGKPWIIAVCVRPLCMLLMLYVSSAQSLPTQTFQVAASIVAGCVVSSTNTGVFGALDFGTRSGVETSSVSASYVQSSTFTLACTPGTTLNMSINGGSNYSTTRNLKLANFSNVVGYKIFTSSSHSAASEIPVNQNVALSYSNANNITLPIYGLLQLNGVNRAGNYTDTLTITLSW</sequence>
<dbReference type="EMBL" id="JAGGMQ010000001">
    <property type="protein sequence ID" value="MBP2168272.1"/>
    <property type="molecule type" value="Genomic_DNA"/>
</dbReference>
<accession>A0ABS4P6J7</accession>
<dbReference type="Pfam" id="PF05229">
    <property type="entry name" value="SCPU"/>
    <property type="match status" value="1"/>
</dbReference>
<protein>
    <submittedName>
        <fullName evidence="3">Spore coat protein U-like protein</fullName>
    </submittedName>
</protein>
<evidence type="ECO:0000313" key="3">
    <source>
        <dbReference type="EMBL" id="MBP2168272.1"/>
    </source>
</evidence>